<dbReference type="Proteomes" id="UP000641454">
    <property type="component" value="Unassembled WGS sequence"/>
</dbReference>
<protein>
    <recommendedName>
        <fullName evidence="1">DUF6985 domain-containing protein</fullName>
    </recommendedName>
</protein>
<organism evidence="2 3">
    <name type="scientific">Flavobacterium muglaense</name>
    <dbReference type="NCBI Taxonomy" id="2764716"/>
    <lineage>
        <taxon>Bacteria</taxon>
        <taxon>Pseudomonadati</taxon>
        <taxon>Bacteroidota</taxon>
        <taxon>Flavobacteriia</taxon>
        <taxon>Flavobacteriales</taxon>
        <taxon>Flavobacteriaceae</taxon>
        <taxon>Flavobacterium</taxon>
    </lineage>
</organism>
<proteinExistence type="predicted"/>
<comment type="caution">
    <text evidence="2">The sequence shown here is derived from an EMBL/GenBank/DDBJ whole genome shotgun (WGS) entry which is preliminary data.</text>
</comment>
<evidence type="ECO:0000313" key="3">
    <source>
        <dbReference type="Proteomes" id="UP000641454"/>
    </source>
</evidence>
<gene>
    <name evidence="2" type="ORF">H8R25_02090</name>
</gene>
<dbReference type="Pfam" id="PF22481">
    <property type="entry name" value="DUF6985"/>
    <property type="match status" value="1"/>
</dbReference>
<name>A0A923MY74_9FLAO</name>
<evidence type="ECO:0000313" key="2">
    <source>
        <dbReference type="EMBL" id="MBC5843229.1"/>
    </source>
</evidence>
<evidence type="ECO:0000259" key="1">
    <source>
        <dbReference type="Pfam" id="PF22481"/>
    </source>
</evidence>
<dbReference type="InterPro" id="IPR054254">
    <property type="entry name" value="DUF6985"/>
</dbReference>
<dbReference type="RefSeq" id="WP_187016925.1">
    <property type="nucleotide sequence ID" value="NZ_JACRUK010000003.1"/>
</dbReference>
<accession>A0A923MY74</accession>
<keyword evidence="3" id="KW-1185">Reference proteome</keyword>
<reference evidence="2 3" key="1">
    <citation type="submission" date="2020-08" db="EMBL/GenBank/DDBJ databases">
        <title>Description of novel Flavobacterium F-392 isolate.</title>
        <authorList>
            <person name="Saticioglu I.B."/>
            <person name="Duman M."/>
            <person name="Altun S."/>
        </authorList>
    </citation>
    <scope>NUCLEOTIDE SEQUENCE [LARGE SCALE GENOMIC DNA]</scope>
    <source>
        <strain evidence="2 3">F-392</strain>
    </source>
</reference>
<dbReference type="AlphaFoldDB" id="A0A923MY74"/>
<sequence>MSQSITSSIIGSLQQDSTFDDWWRSVPTPIPFFDNQPLEILFMDLDPTVDIDFIAKADTALSHFMQLTNQDRFAITELAFQNCMDFLDAVEYDEADEPLHQIKDKNDIWDFIYPSEIYISLRHKDQDMYVQIACNCEWEQEHGLLLVFKQGKKLTRISPQDGHLTEGDAYGKPDSEDELLRQFNL</sequence>
<feature type="domain" description="DUF6985" evidence="1">
    <location>
        <begin position="10"/>
        <end position="164"/>
    </location>
</feature>
<dbReference type="EMBL" id="JACRUL010000003">
    <property type="protein sequence ID" value="MBC5843229.1"/>
    <property type="molecule type" value="Genomic_DNA"/>
</dbReference>